<protein>
    <submittedName>
        <fullName evidence="3">Uncharacterized protein</fullName>
    </submittedName>
</protein>
<proteinExistence type="inferred from homology"/>
<sequence length="242" mass="26771">MLTDTPGLSATLKKLLVRAVVSTMVLQHPHPSCSVRSTGLWETPSLFAYSISVVKDSYLSGLERLITTIPTRDEEEAEADGDEVDGKSTTDEFDDDLDKDPTYELESDSVKGGDKTEDMVEDVAFKLTRVSFGDALIVPLFEHIKVSSVDEFICFCCWQYDAFEIWFITSDDFTNADILEATYPAVSKMLLISNWSKDKTVPVATGFLGNGASKVNISLIVNDEEAEQCVRALPSAFFETFS</sequence>
<evidence type="ECO:0000256" key="1">
    <source>
        <dbReference type="ARBA" id="ARBA00010122"/>
    </source>
</evidence>
<accession>A0ABQ7CEQ9</accession>
<dbReference type="Proteomes" id="UP000266723">
    <property type="component" value="Unassembled WGS sequence"/>
</dbReference>
<evidence type="ECO:0000313" key="4">
    <source>
        <dbReference type="Proteomes" id="UP000266723"/>
    </source>
</evidence>
<reference evidence="3 4" key="1">
    <citation type="journal article" date="2020" name="BMC Genomics">
        <title>Intraspecific diversification of the crop wild relative Brassica cretica Lam. using demographic model selection.</title>
        <authorList>
            <person name="Kioukis A."/>
            <person name="Michalopoulou V.A."/>
            <person name="Briers L."/>
            <person name="Pirintsos S."/>
            <person name="Studholme D.J."/>
            <person name="Pavlidis P."/>
            <person name="Sarris P.F."/>
        </authorList>
    </citation>
    <scope>NUCLEOTIDE SEQUENCE [LARGE SCALE GENOMIC DNA]</scope>
    <source>
        <strain evidence="4">cv. PFS-1207/04</strain>
    </source>
</reference>
<feature type="region of interest" description="Disordered" evidence="2">
    <location>
        <begin position="70"/>
        <end position="114"/>
    </location>
</feature>
<comment type="caution">
    <text evidence="3">The sequence shown here is derived from an EMBL/GenBank/DDBJ whole genome shotgun (WGS) entry which is preliminary data.</text>
</comment>
<dbReference type="EMBL" id="QGKV02000832">
    <property type="protein sequence ID" value="KAF3550795.1"/>
    <property type="molecule type" value="Genomic_DNA"/>
</dbReference>
<dbReference type="PANTHER" id="PTHR21499:SF54">
    <property type="entry name" value="ASPARTOKINASE 2, CHLOROPLASTIC"/>
    <property type="match status" value="1"/>
</dbReference>
<evidence type="ECO:0000256" key="2">
    <source>
        <dbReference type="SAM" id="MobiDB-lite"/>
    </source>
</evidence>
<evidence type="ECO:0000313" key="3">
    <source>
        <dbReference type="EMBL" id="KAF3550795.1"/>
    </source>
</evidence>
<gene>
    <name evidence="3" type="ORF">DY000_02000560</name>
</gene>
<feature type="compositionally biased region" description="Acidic residues" evidence="2">
    <location>
        <begin position="73"/>
        <end position="83"/>
    </location>
</feature>
<dbReference type="InterPro" id="IPR036393">
    <property type="entry name" value="AceGlu_kinase-like_sf"/>
</dbReference>
<feature type="compositionally biased region" description="Acidic residues" evidence="2">
    <location>
        <begin position="91"/>
        <end position="107"/>
    </location>
</feature>
<keyword evidence="4" id="KW-1185">Reference proteome</keyword>
<organism evidence="3 4">
    <name type="scientific">Brassica cretica</name>
    <name type="common">Mustard</name>
    <dbReference type="NCBI Taxonomy" id="69181"/>
    <lineage>
        <taxon>Eukaryota</taxon>
        <taxon>Viridiplantae</taxon>
        <taxon>Streptophyta</taxon>
        <taxon>Embryophyta</taxon>
        <taxon>Tracheophyta</taxon>
        <taxon>Spermatophyta</taxon>
        <taxon>Magnoliopsida</taxon>
        <taxon>eudicotyledons</taxon>
        <taxon>Gunneridae</taxon>
        <taxon>Pentapetalae</taxon>
        <taxon>rosids</taxon>
        <taxon>malvids</taxon>
        <taxon>Brassicales</taxon>
        <taxon>Brassicaceae</taxon>
        <taxon>Brassiceae</taxon>
        <taxon>Brassica</taxon>
    </lineage>
</organism>
<comment type="similarity">
    <text evidence="1">Belongs to the aspartokinase family.</text>
</comment>
<name>A0ABQ7CEQ9_BRACR</name>
<dbReference type="PANTHER" id="PTHR21499">
    <property type="entry name" value="ASPARTATE KINASE"/>
    <property type="match status" value="1"/>
</dbReference>
<dbReference type="Gene3D" id="3.40.1160.10">
    <property type="entry name" value="Acetylglutamate kinase-like"/>
    <property type="match status" value="1"/>
</dbReference>